<dbReference type="SMART" id="SM00066">
    <property type="entry name" value="GAL4"/>
    <property type="match status" value="1"/>
</dbReference>
<feature type="region of interest" description="Disordered" evidence="7">
    <location>
        <begin position="77"/>
        <end position="138"/>
    </location>
</feature>
<evidence type="ECO:0000256" key="2">
    <source>
        <dbReference type="ARBA" id="ARBA00022723"/>
    </source>
</evidence>
<keyword evidence="3" id="KW-0805">Transcription regulation</keyword>
<dbReference type="Pfam" id="PF00172">
    <property type="entry name" value="Zn_clus"/>
    <property type="match status" value="1"/>
</dbReference>
<gene>
    <name evidence="9" type="ORF">BJX66DRAFT_332566</name>
</gene>
<organism evidence="9 10">
    <name type="scientific">Aspergillus keveii</name>
    <dbReference type="NCBI Taxonomy" id="714993"/>
    <lineage>
        <taxon>Eukaryota</taxon>
        <taxon>Fungi</taxon>
        <taxon>Dikarya</taxon>
        <taxon>Ascomycota</taxon>
        <taxon>Pezizomycotina</taxon>
        <taxon>Eurotiomycetes</taxon>
        <taxon>Eurotiomycetidae</taxon>
        <taxon>Eurotiales</taxon>
        <taxon>Aspergillaceae</taxon>
        <taxon>Aspergillus</taxon>
        <taxon>Aspergillus subgen. Nidulantes</taxon>
    </lineage>
</organism>
<evidence type="ECO:0000256" key="3">
    <source>
        <dbReference type="ARBA" id="ARBA00023015"/>
    </source>
</evidence>
<comment type="caution">
    <text evidence="9">The sequence shown here is derived from an EMBL/GenBank/DDBJ whole genome shotgun (WGS) entry which is preliminary data.</text>
</comment>
<sequence>MEQQRSTRRAQKAQRNWRARGLTCANCRARKVRCEGGQPSCKTCEIYNDECHYDKPPPISEFLAMAKRLEKAEKAMEEMRALMSGSTPARENDHDPLSPNPDGLVSSQLNGNQPRTPHSGLFGISHGPSDTTTTEPPAQECQANHEAPEIQLTSNDSIFTELSVDEDGKICYYGPTPAVHDPQVEARASQTPTACGISSTRADARNFLSAYGRESVTWEEFALGNAYFRYVL</sequence>
<evidence type="ECO:0000256" key="6">
    <source>
        <dbReference type="ARBA" id="ARBA00023242"/>
    </source>
</evidence>
<keyword evidence="5" id="KW-0804">Transcription</keyword>
<protein>
    <recommendedName>
        <fullName evidence="8">Zn(2)-C6 fungal-type domain-containing protein</fullName>
    </recommendedName>
</protein>
<evidence type="ECO:0000256" key="5">
    <source>
        <dbReference type="ARBA" id="ARBA00023163"/>
    </source>
</evidence>
<dbReference type="InterPro" id="IPR001138">
    <property type="entry name" value="Zn2Cys6_DnaBD"/>
</dbReference>
<reference evidence="9 10" key="1">
    <citation type="submission" date="2024-07" db="EMBL/GenBank/DDBJ databases">
        <title>Section-level genome sequencing and comparative genomics of Aspergillus sections Usti and Cavernicolus.</title>
        <authorList>
            <consortium name="Lawrence Berkeley National Laboratory"/>
            <person name="Nybo J.L."/>
            <person name="Vesth T.C."/>
            <person name="Theobald S."/>
            <person name="Frisvad J.C."/>
            <person name="Larsen T.O."/>
            <person name="Kjaerboelling I."/>
            <person name="Rothschild-Mancinelli K."/>
            <person name="Lyhne E.K."/>
            <person name="Kogle M.E."/>
            <person name="Barry K."/>
            <person name="Clum A."/>
            <person name="Na H."/>
            <person name="Ledsgaard L."/>
            <person name="Lin J."/>
            <person name="Lipzen A."/>
            <person name="Kuo A."/>
            <person name="Riley R."/>
            <person name="Mondo S."/>
            <person name="Labutti K."/>
            <person name="Haridas S."/>
            <person name="Pangalinan J."/>
            <person name="Salamov A.A."/>
            <person name="Simmons B.A."/>
            <person name="Magnuson J.K."/>
            <person name="Chen J."/>
            <person name="Drula E."/>
            <person name="Henrissat B."/>
            <person name="Wiebenga A."/>
            <person name="Lubbers R.J."/>
            <person name="Gomes A.C."/>
            <person name="Makela M.R."/>
            <person name="Stajich J."/>
            <person name="Grigoriev I.V."/>
            <person name="Mortensen U.H."/>
            <person name="De Vries R.P."/>
            <person name="Baker S.E."/>
            <person name="Andersen M.R."/>
        </authorList>
    </citation>
    <scope>NUCLEOTIDE SEQUENCE [LARGE SCALE GENOMIC DNA]</scope>
    <source>
        <strain evidence="9 10">CBS 209.92</strain>
    </source>
</reference>
<dbReference type="PROSITE" id="PS00463">
    <property type="entry name" value="ZN2_CY6_FUNGAL_1"/>
    <property type="match status" value="1"/>
</dbReference>
<dbReference type="InterPro" id="IPR050815">
    <property type="entry name" value="TF_fung"/>
</dbReference>
<dbReference type="PANTHER" id="PTHR47338">
    <property type="entry name" value="ZN(II)2CYS6 TRANSCRIPTION FACTOR (EUROFUNG)-RELATED"/>
    <property type="match status" value="1"/>
</dbReference>
<dbReference type="InterPro" id="IPR036864">
    <property type="entry name" value="Zn2-C6_fun-type_DNA-bd_sf"/>
</dbReference>
<dbReference type="EMBL" id="JBFTWV010000005">
    <property type="protein sequence ID" value="KAL2799938.1"/>
    <property type="molecule type" value="Genomic_DNA"/>
</dbReference>
<evidence type="ECO:0000256" key="4">
    <source>
        <dbReference type="ARBA" id="ARBA00023125"/>
    </source>
</evidence>
<feature type="compositionally biased region" description="Polar residues" evidence="7">
    <location>
        <begin position="105"/>
        <end position="116"/>
    </location>
</feature>
<keyword evidence="2" id="KW-0479">Metal-binding</keyword>
<comment type="subcellular location">
    <subcellularLocation>
        <location evidence="1">Nucleus</location>
    </subcellularLocation>
</comment>
<dbReference type="PANTHER" id="PTHR47338:SF5">
    <property type="entry name" value="ZN(II)2CYS6 TRANSCRIPTION FACTOR (EUROFUNG)"/>
    <property type="match status" value="1"/>
</dbReference>
<evidence type="ECO:0000313" key="10">
    <source>
        <dbReference type="Proteomes" id="UP001610563"/>
    </source>
</evidence>
<evidence type="ECO:0000256" key="1">
    <source>
        <dbReference type="ARBA" id="ARBA00004123"/>
    </source>
</evidence>
<name>A0ABR4GLJ5_9EURO</name>
<keyword evidence="4" id="KW-0238">DNA-binding</keyword>
<keyword evidence="10" id="KW-1185">Reference proteome</keyword>
<feature type="domain" description="Zn(2)-C6 fungal-type" evidence="8">
    <location>
        <begin position="23"/>
        <end position="53"/>
    </location>
</feature>
<accession>A0ABR4GLJ5</accession>
<proteinExistence type="predicted"/>
<evidence type="ECO:0000313" key="9">
    <source>
        <dbReference type="EMBL" id="KAL2799938.1"/>
    </source>
</evidence>
<evidence type="ECO:0000256" key="7">
    <source>
        <dbReference type="SAM" id="MobiDB-lite"/>
    </source>
</evidence>
<evidence type="ECO:0000259" key="8">
    <source>
        <dbReference type="PROSITE" id="PS50048"/>
    </source>
</evidence>
<dbReference type="Proteomes" id="UP001610563">
    <property type="component" value="Unassembled WGS sequence"/>
</dbReference>
<dbReference type="SUPFAM" id="SSF57701">
    <property type="entry name" value="Zn2/Cys6 DNA-binding domain"/>
    <property type="match status" value="1"/>
</dbReference>
<dbReference type="Gene3D" id="4.10.240.10">
    <property type="entry name" value="Zn(2)-C6 fungal-type DNA-binding domain"/>
    <property type="match status" value="1"/>
</dbReference>
<keyword evidence="6" id="KW-0539">Nucleus</keyword>
<dbReference type="PROSITE" id="PS50048">
    <property type="entry name" value="ZN2_CY6_FUNGAL_2"/>
    <property type="match status" value="1"/>
</dbReference>
<dbReference type="CDD" id="cd00067">
    <property type="entry name" value="GAL4"/>
    <property type="match status" value="1"/>
</dbReference>